<feature type="compositionally biased region" description="Low complexity" evidence="1">
    <location>
        <begin position="247"/>
        <end position="281"/>
    </location>
</feature>
<dbReference type="AlphaFoldDB" id="A0A498KN08"/>
<organism evidence="2 3">
    <name type="scientific">Malus domestica</name>
    <name type="common">Apple</name>
    <name type="synonym">Pyrus malus</name>
    <dbReference type="NCBI Taxonomy" id="3750"/>
    <lineage>
        <taxon>Eukaryota</taxon>
        <taxon>Viridiplantae</taxon>
        <taxon>Streptophyta</taxon>
        <taxon>Embryophyta</taxon>
        <taxon>Tracheophyta</taxon>
        <taxon>Spermatophyta</taxon>
        <taxon>Magnoliopsida</taxon>
        <taxon>eudicotyledons</taxon>
        <taxon>Gunneridae</taxon>
        <taxon>Pentapetalae</taxon>
        <taxon>rosids</taxon>
        <taxon>fabids</taxon>
        <taxon>Rosales</taxon>
        <taxon>Rosaceae</taxon>
        <taxon>Amygdaloideae</taxon>
        <taxon>Maleae</taxon>
        <taxon>Malus</taxon>
    </lineage>
</organism>
<evidence type="ECO:0000256" key="1">
    <source>
        <dbReference type="SAM" id="MobiDB-lite"/>
    </source>
</evidence>
<dbReference type="PANTHER" id="PTHR33167:SF26">
    <property type="entry name" value="EXPRESSED PROTEIN"/>
    <property type="match status" value="1"/>
</dbReference>
<feature type="region of interest" description="Disordered" evidence="1">
    <location>
        <begin position="217"/>
        <end position="317"/>
    </location>
</feature>
<keyword evidence="3" id="KW-1185">Reference proteome</keyword>
<evidence type="ECO:0000313" key="3">
    <source>
        <dbReference type="Proteomes" id="UP000290289"/>
    </source>
</evidence>
<name>A0A498KN08_MALDO</name>
<dbReference type="EMBL" id="RDQH01000328">
    <property type="protein sequence ID" value="RXI07075.1"/>
    <property type="molecule type" value="Genomic_DNA"/>
</dbReference>
<feature type="compositionally biased region" description="Low complexity" evidence="1">
    <location>
        <begin position="222"/>
        <end position="233"/>
    </location>
</feature>
<accession>A0A498KN08</accession>
<evidence type="ECO:0000313" key="2">
    <source>
        <dbReference type="EMBL" id="RXI07075.1"/>
    </source>
</evidence>
<sequence>MPQNLTATAALWFLCVKERFLNSSINYFLIFLNVLKAVVYPDRECEGKFIFYKTEAKPCCCIYLHLLFATVYRCDVIIWDFGSVRLSQVGIYSCKGCQIKLLSMEKLLKPYDKEYMRMAILKHEETFKEQVYELHRLYHMQNILMKSSIGKGRPNGQKQESWNLNYHQNQEAQFNPQRKLDLEQPAAAGAEEFIADTDGDDGVLEIIDESEIELTLGPTRYNNNNSNRSSSSNGRKRGGEAAALTLSDSAGPSSFSSSCSTGSSHAINRQSSFSRRNNQSSTHGQLLPADMASGGYRRGGGSKISGSNVNGGEEQLRQDERLKLPHWLFQVLSLNMT</sequence>
<protein>
    <submittedName>
        <fullName evidence="2">Uncharacterized protein</fullName>
    </submittedName>
</protein>
<dbReference type="PANTHER" id="PTHR33167">
    <property type="entry name" value="TRANSCRIPTION FACTOR, PUTATIVE (DUF863)-RELATED"/>
    <property type="match status" value="1"/>
</dbReference>
<proteinExistence type="predicted"/>
<dbReference type="Proteomes" id="UP000290289">
    <property type="component" value="Chromosome 2"/>
</dbReference>
<reference evidence="2 3" key="1">
    <citation type="submission" date="2018-10" db="EMBL/GenBank/DDBJ databases">
        <title>A high-quality apple genome assembly.</title>
        <authorList>
            <person name="Hu J."/>
        </authorList>
    </citation>
    <scope>NUCLEOTIDE SEQUENCE [LARGE SCALE GENOMIC DNA]</scope>
    <source>
        <strain evidence="3">cv. HFTH1</strain>
        <tissue evidence="2">Young leaf</tissue>
    </source>
</reference>
<comment type="caution">
    <text evidence="2">The sequence shown here is derived from an EMBL/GenBank/DDBJ whole genome shotgun (WGS) entry which is preliminary data.</text>
</comment>
<gene>
    <name evidence="2" type="ORF">DVH24_026211</name>
</gene>